<dbReference type="InterPro" id="IPR001155">
    <property type="entry name" value="OxRdtase_FMN_N"/>
</dbReference>
<dbReference type="GO" id="GO:0016628">
    <property type="term" value="F:oxidoreductase activity, acting on the CH-CH group of donors, NAD or NADP as acceptor"/>
    <property type="evidence" value="ECO:0007669"/>
    <property type="project" value="UniProtKB-ARBA"/>
</dbReference>
<evidence type="ECO:0000259" key="4">
    <source>
        <dbReference type="Pfam" id="PF00724"/>
    </source>
</evidence>
<dbReference type="GO" id="GO:0005829">
    <property type="term" value="C:cytosol"/>
    <property type="evidence" value="ECO:0007669"/>
    <property type="project" value="UniProtKB-ARBA"/>
</dbReference>
<evidence type="ECO:0000313" key="5">
    <source>
        <dbReference type="EMBL" id="KLU24579.1"/>
    </source>
</evidence>
<dbReference type="InterPro" id="IPR013785">
    <property type="entry name" value="Aldolase_TIM"/>
</dbReference>
<dbReference type="Gene3D" id="3.20.20.70">
    <property type="entry name" value="Aldolase class I"/>
    <property type="match status" value="1"/>
</dbReference>
<evidence type="ECO:0000313" key="6">
    <source>
        <dbReference type="Proteomes" id="UP000035963"/>
    </source>
</evidence>
<comment type="similarity">
    <text evidence="2">Belongs to the NADH:flavin oxidoreductase/NADH oxidase family.</text>
</comment>
<comment type="cofactor">
    <cofactor evidence="1">
        <name>FMN</name>
        <dbReference type="ChEBI" id="CHEBI:58210"/>
    </cofactor>
</comment>
<reference evidence="5 6" key="1">
    <citation type="journal article" date="2015" name="Genome Announc.">
        <title>Draft Genome Sequence of Burkholderia sp. Strain PML1(12), an Ectomycorrhizosphere-Inhabiting Bacterium with Effective Mineral-Weathering Ability.</title>
        <authorList>
            <person name="Uroz S."/>
            <person name="Oger P."/>
        </authorList>
    </citation>
    <scope>NUCLEOTIDE SEQUENCE [LARGE SCALE GENOMIC DNA]</scope>
    <source>
        <strain evidence="6">PML1(12)</strain>
    </source>
</reference>
<organism evidence="5 6">
    <name type="scientific">Caballeronia mineralivorans PML1(12)</name>
    <dbReference type="NCBI Taxonomy" id="908627"/>
    <lineage>
        <taxon>Bacteria</taxon>
        <taxon>Pseudomonadati</taxon>
        <taxon>Pseudomonadota</taxon>
        <taxon>Betaproteobacteria</taxon>
        <taxon>Burkholderiales</taxon>
        <taxon>Burkholderiaceae</taxon>
        <taxon>Caballeronia</taxon>
    </lineage>
</organism>
<comment type="caution">
    <text evidence="5">The sequence shown here is derived from an EMBL/GenBank/DDBJ whole genome shotgun (WGS) entry which is preliminary data.</text>
</comment>
<dbReference type="PANTHER" id="PTHR22893:SF135">
    <property type="entry name" value="NAD(P)H:FLAVIN OXIDOREDUCTASE SYE2"/>
    <property type="match status" value="1"/>
</dbReference>
<sequence length="386" mass="41882">MSTTAASLVSPLFTPTVVAGHTLAHRIVMAPMTRARSTQPGDVPNALNALYYAQRASAALIVTEATQISPQGKGYSFTPGIYSPEQVAGWRLTTDAVHAAGGRIFAQLWHVGRMSHPDFHDGRLPVAPSAVPFDGQIWKVDPVTGVGAMVASPTPRALGRDEIAGVVADFRRAARNAMEAGFDGVEIHGANGYLIDQFLRTTSNLRTDEYGGSRENRLRFLKEVINAVADEIGADRTAIRLAPFLTARGMNCPDILPTILEAAEFLQARGIAYLHLVEADWDDAPQFTEEFRQAIRARFTRPIIVAGKYDEARAEWVLSRGYADLVAFARPFVANPDFPRRLAEGLPLAAFDSSTLFGGDERGYTDYPALPEAEIPVEASDIADVC</sequence>
<dbReference type="SUPFAM" id="SSF51395">
    <property type="entry name" value="FMN-linked oxidoreductases"/>
    <property type="match status" value="1"/>
</dbReference>
<evidence type="ECO:0000256" key="2">
    <source>
        <dbReference type="ARBA" id="ARBA00005979"/>
    </source>
</evidence>
<evidence type="ECO:0000256" key="1">
    <source>
        <dbReference type="ARBA" id="ARBA00001917"/>
    </source>
</evidence>
<evidence type="ECO:0000256" key="3">
    <source>
        <dbReference type="ARBA" id="ARBA00023002"/>
    </source>
</evidence>
<dbReference type="PANTHER" id="PTHR22893">
    <property type="entry name" value="NADH OXIDOREDUCTASE-RELATED"/>
    <property type="match status" value="1"/>
</dbReference>
<gene>
    <name evidence="5" type="ORF">EOS_19375</name>
</gene>
<feature type="domain" description="NADH:flavin oxidoreductase/NADH oxidase N-terminal" evidence="4">
    <location>
        <begin position="12"/>
        <end position="348"/>
    </location>
</feature>
<dbReference type="AlphaFoldDB" id="A0A0J1CVH3"/>
<dbReference type="InterPro" id="IPR045247">
    <property type="entry name" value="Oye-like"/>
</dbReference>
<dbReference type="PATRIC" id="fig|908627.4.peg.4338"/>
<dbReference type="EMBL" id="AEJF01000122">
    <property type="protein sequence ID" value="KLU24579.1"/>
    <property type="molecule type" value="Genomic_DNA"/>
</dbReference>
<dbReference type="RefSeq" id="WP_047848300.1">
    <property type="nucleotide sequence ID" value="NZ_AEJF01000122.1"/>
</dbReference>
<name>A0A0J1CVH3_9BURK</name>
<dbReference type="Pfam" id="PF00724">
    <property type="entry name" value="Oxidored_FMN"/>
    <property type="match status" value="1"/>
</dbReference>
<dbReference type="CDD" id="cd02933">
    <property type="entry name" value="OYE_like_FMN"/>
    <property type="match status" value="1"/>
</dbReference>
<keyword evidence="6" id="KW-1185">Reference proteome</keyword>
<proteinExistence type="inferred from homology"/>
<keyword evidence="3" id="KW-0560">Oxidoreductase</keyword>
<dbReference type="FunFam" id="3.20.20.70:FF:000059">
    <property type="entry name" value="N-ethylmaleimide reductase, FMN-linked"/>
    <property type="match status" value="1"/>
</dbReference>
<dbReference type="GO" id="GO:0010181">
    <property type="term" value="F:FMN binding"/>
    <property type="evidence" value="ECO:0007669"/>
    <property type="project" value="InterPro"/>
</dbReference>
<dbReference type="Proteomes" id="UP000035963">
    <property type="component" value="Unassembled WGS sequence"/>
</dbReference>
<protein>
    <submittedName>
        <fullName evidence="5">N-ethylmaleimide reductase</fullName>
    </submittedName>
</protein>
<dbReference type="OrthoDB" id="8985337at2"/>
<accession>A0A0J1CVH3</accession>